<feature type="signal peptide" evidence="1">
    <location>
        <begin position="1"/>
        <end position="25"/>
    </location>
</feature>
<evidence type="ECO:0000313" key="3">
    <source>
        <dbReference type="Proteomes" id="UP001177769"/>
    </source>
</evidence>
<gene>
    <name evidence="2" type="ORF">PFX98_06185</name>
</gene>
<reference evidence="2" key="1">
    <citation type="submission" date="2023-01" db="EMBL/GenBank/DDBJ databases">
        <title>Whole genome sequence of Paucibacter sp. S2-9 isolated from pond sediment.</title>
        <authorList>
            <person name="Jung J.Y."/>
        </authorList>
    </citation>
    <scope>NUCLEOTIDE SEQUENCE</scope>
    <source>
        <strain evidence="2">S2-9</strain>
    </source>
</reference>
<evidence type="ECO:0000256" key="1">
    <source>
        <dbReference type="SAM" id="SignalP"/>
    </source>
</evidence>
<evidence type="ECO:0008006" key="4">
    <source>
        <dbReference type="Google" id="ProtNLM"/>
    </source>
</evidence>
<keyword evidence="3" id="KW-1185">Reference proteome</keyword>
<protein>
    <recommendedName>
        <fullName evidence="4">Lipoprotein</fullName>
    </recommendedName>
</protein>
<dbReference type="PROSITE" id="PS51257">
    <property type="entry name" value="PROKAR_LIPOPROTEIN"/>
    <property type="match status" value="1"/>
</dbReference>
<dbReference type="Proteomes" id="UP001177769">
    <property type="component" value="Chromosome"/>
</dbReference>
<proteinExistence type="predicted"/>
<evidence type="ECO:0000313" key="2">
    <source>
        <dbReference type="EMBL" id="WIT13196.1"/>
    </source>
</evidence>
<name>A0AA95NNG4_9BURK</name>
<feature type="chain" id="PRO_5041659293" description="Lipoprotein" evidence="1">
    <location>
        <begin position="26"/>
        <end position="240"/>
    </location>
</feature>
<dbReference type="RefSeq" id="WP_285234306.1">
    <property type="nucleotide sequence ID" value="NZ_CP116346.1"/>
</dbReference>
<dbReference type="KEGG" id="pais:PFX98_06185"/>
<accession>A0AA95NNG4</accession>
<organism evidence="2 3">
    <name type="scientific">Paucibacter sediminis</name>
    <dbReference type="NCBI Taxonomy" id="3019553"/>
    <lineage>
        <taxon>Bacteria</taxon>
        <taxon>Pseudomonadati</taxon>
        <taxon>Pseudomonadota</taxon>
        <taxon>Betaproteobacteria</taxon>
        <taxon>Burkholderiales</taxon>
        <taxon>Sphaerotilaceae</taxon>
        <taxon>Roseateles</taxon>
    </lineage>
</organism>
<sequence>MKKTKQTWLLGACVALALLTGCAQAPKKQAFNAAAAGHIKAVLVTQNPNQESYDVAILAHPGMSFGLIGGLVAAADMQSKSAKLTAAINVGETRLQERFSAQLTQKLGDLGYQTSITMLPKELRDEEVLGQAKAQGKGDAVMAVRLTGGYWAAGPSSDYFPRLIANVRTFDALSGATLYEDTFTYGYAVPNAPTIHMASDPQYRFANIDALVADPVKTRQGLLAGLEAIAAQIAQDLKRP</sequence>
<dbReference type="AlphaFoldDB" id="A0AA95NNG4"/>
<dbReference type="EMBL" id="CP116346">
    <property type="protein sequence ID" value="WIT13196.1"/>
    <property type="molecule type" value="Genomic_DNA"/>
</dbReference>
<keyword evidence="1" id="KW-0732">Signal</keyword>